<feature type="non-terminal residue" evidence="1">
    <location>
        <position position="71"/>
    </location>
</feature>
<gene>
    <name evidence="1" type="ORF">HaLaN_30622</name>
</gene>
<reference evidence="1 2" key="1">
    <citation type="submission" date="2020-02" db="EMBL/GenBank/DDBJ databases">
        <title>Draft genome sequence of Haematococcus lacustris strain NIES-144.</title>
        <authorList>
            <person name="Morimoto D."/>
            <person name="Nakagawa S."/>
            <person name="Yoshida T."/>
            <person name="Sawayama S."/>
        </authorList>
    </citation>
    <scope>NUCLEOTIDE SEQUENCE [LARGE SCALE GENOMIC DNA]</scope>
    <source>
        <strain evidence="1 2">NIES-144</strain>
    </source>
</reference>
<organism evidence="1 2">
    <name type="scientific">Haematococcus lacustris</name>
    <name type="common">Green alga</name>
    <name type="synonym">Haematococcus pluvialis</name>
    <dbReference type="NCBI Taxonomy" id="44745"/>
    <lineage>
        <taxon>Eukaryota</taxon>
        <taxon>Viridiplantae</taxon>
        <taxon>Chlorophyta</taxon>
        <taxon>core chlorophytes</taxon>
        <taxon>Chlorophyceae</taxon>
        <taxon>CS clade</taxon>
        <taxon>Chlamydomonadales</taxon>
        <taxon>Haematococcaceae</taxon>
        <taxon>Haematococcus</taxon>
    </lineage>
</organism>
<keyword evidence="2" id="KW-1185">Reference proteome</keyword>
<name>A0A6A0AI52_HAELA</name>
<evidence type="ECO:0000313" key="2">
    <source>
        <dbReference type="Proteomes" id="UP000485058"/>
    </source>
</evidence>
<feature type="non-terminal residue" evidence="1">
    <location>
        <position position="1"/>
    </location>
</feature>
<dbReference type="AlphaFoldDB" id="A0A6A0AI52"/>
<sequence length="71" mass="7433">MWMSLLSGLPQQHIGVGTHSHSMGPLCRWVCSWTNCMRAGALGEVQQAPSEQSITAVSAQIEEAAGAAVPA</sequence>
<protein>
    <submittedName>
        <fullName evidence="1">Uncharacterized protein</fullName>
    </submittedName>
</protein>
<evidence type="ECO:0000313" key="1">
    <source>
        <dbReference type="EMBL" id="GFH31557.1"/>
    </source>
</evidence>
<dbReference type="EMBL" id="BLLF01005723">
    <property type="protein sequence ID" value="GFH31557.1"/>
    <property type="molecule type" value="Genomic_DNA"/>
</dbReference>
<dbReference type="Proteomes" id="UP000485058">
    <property type="component" value="Unassembled WGS sequence"/>
</dbReference>
<comment type="caution">
    <text evidence="1">The sequence shown here is derived from an EMBL/GenBank/DDBJ whole genome shotgun (WGS) entry which is preliminary data.</text>
</comment>
<accession>A0A6A0AI52</accession>
<proteinExistence type="predicted"/>